<dbReference type="EMBL" id="JAFREP010000005">
    <property type="protein sequence ID" value="MBO1318263.1"/>
    <property type="molecule type" value="Genomic_DNA"/>
</dbReference>
<protein>
    <recommendedName>
        <fullName evidence="4 9">Trigger factor</fullName>
        <shortName evidence="9">TF</shortName>
        <ecNumber evidence="3 9">5.2.1.8</ecNumber>
    </recommendedName>
    <alternativeName>
        <fullName evidence="8 9">PPIase</fullName>
    </alternativeName>
</protein>
<gene>
    <name evidence="9 13" type="primary">tig</name>
    <name evidence="13" type="ORF">J3U88_07345</name>
</gene>
<evidence type="ECO:0000256" key="4">
    <source>
        <dbReference type="ARBA" id="ARBA00016902"/>
    </source>
</evidence>
<evidence type="ECO:0000256" key="2">
    <source>
        <dbReference type="ARBA" id="ARBA00005464"/>
    </source>
</evidence>
<evidence type="ECO:0000259" key="11">
    <source>
        <dbReference type="Pfam" id="PF05697"/>
    </source>
</evidence>
<feature type="domain" description="Trigger factor ribosome-binding bacterial" evidence="11">
    <location>
        <begin position="1"/>
        <end position="145"/>
    </location>
</feature>
<evidence type="ECO:0000256" key="7">
    <source>
        <dbReference type="ARBA" id="ARBA00023235"/>
    </source>
</evidence>
<dbReference type="Gene3D" id="1.10.3120.10">
    <property type="entry name" value="Trigger factor, C-terminal domain"/>
    <property type="match status" value="1"/>
</dbReference>
<accession>A0A8J7QGK7</accession>
<comment type="function">
    <text evidence="9">Involved in protein export. Acts as a chaperone by maintaining the newly synthesized protein in an open conformation. Functions as a peptidyl-prolyl cis-trans isomerase.</text>
</comment>
<dbReference type="SUPFAM" id="SSF54534">
    <property type="entry name" value="FKBP-like"/>
    <property type="match status" value="1"/>
</dbReference>
<comment type="subcellular location">
    <subcellularLocation>
        <location evidence="9">Cytoplasm</location>
    </subcellularLocation>
    <text evidence="9">About half TF is bound to the ribosome near the polypeptide exit tunnel while the other half is free in the cytoplasm.</text>
</comment>
<reference evidence="13" key="1">
    <citation type="submission" date="2021-03" db="EMBL/GenBank/DDBJ databases">
        <authorList>
            <person name="Wang G."/>
        </authorList>
    </citation>
    <scope>NUCLEOTIDE SEQUENCE</scope>
    <source>
        <strain evidence="13">KCTC 12899</strain>
    </source>
</reference>
<dbReference type="InterPro" id="IPR046357">
    <property type="entry name" value="PPIase_dom_sf"/>
</dbReference>
<feature type="region of interest" description="Disordered" evidence="10">
    <location>
        <begin position="430"/>
        <end position="469"/>
    </location>
</feature>
<dbReference type="GO" id="GO:0005737">
    <property type="term" value="C:cytoplasm"/>
    <property type="evidence" value="ECO:0007669"/>
    <property type="project" value="UniProtKB-SubCell"/>
</dbReference>
<dbReference type="HAMAP" id="MF_00303">
    <property type="entry name" value="Trigger_factor_Tig"/>
    <property type="match status" value="1"/>
</dbReference>
<keyword evidence="6 9" id="KW-0143">Chaperone</keyword>
<dbReference type="PIRSF" id="PIRSF003095">
    <property type="entry name" value="Trigger_factor"/>
    <property type="match status" value="1"/>
</dbReference>
<dbReference type="SUPFAM" id="SSF109998">
    <property type="entry name" value="Triger factor/SurA peptide-binding domain-like"/>
    <property type="match status" value="1"/>
</dbReference>
<dbReference type="PANTHER" id="PTHR30560">
    <property type="entry name" value="TRIGGER FACTOR CHAPERONE AND PEPTIDYL-PROLYL CIS/TRANS ISOMERASE"/>
    <property type="match status" value="1"/>
</dbReference>
<evidence type="ECO:0000256" key="3">
    <source>
        <dbReference type="ARBA" id="ARBA00013194"/>
    </source>
</evidence>
<dbReference type="InterPro" id="IPR005215">
    <property type="entry name" value="Trig_fac"/>
</dbReference>
<dbReference type="GO" id="GO:0003755">
    <property type="term" value="F:peptidyl-prolyl cis-trans isomerase activity"/>
    <property type="evidence" value="ECO:0007669"/>
    <property type="project" value="UniProtKB-UniRule"/>
</dbReference>
<feature type="domain" description="Trigger factor C-terminal" evidence="12">
    <location>
        <begin position="263"/>
        <end position="421"/>
    </location>
</feature>
<comment type="domain">
    <text evidence="9">Consists of 3 domains; the N-terminus binds the ribosome, the middle domain has PPIase activity, while the C-terminus has intrinsic chaperone activity on its own.</text>
</comment>
<evidence type="ECO:0000313" key="13">
    <source>
        <dbReference type="EMBL" id="MBO1318263.1"/>
    </source>
</evidence>
<dbReference type="PANTHER" id="PTHR30560:SF3">
    <property type="entry name" value="TRIGGER FACTOR-LIKE PROTEIN TIG, CHLOROPLASTIC"/>
    <property type="match status" value="1"/>
</dbReference>
<evidence type="ECO:0000313" key="14">
    <source>
        <dbReference type="Proteomes" id="UP000664417"/>
    </source>
</evidence>
<evidence type="ECO:0000256" key="8">
    <source>
        <dbReference type="ARBA" id="ARBA00029986"/>
    </source>
</evidence>
<dbReference type="GO" id="GO:0051083">
    <property type="term" value="P:'de novo' cotranslational protein folding"/>
    <property type="evidence" value="ECO:0007669"/>
    <property type="project" value="TreeGrafter"/>
</dbReference>
<name>A0A8J7QGK7_9BACT</name>
<organism evidence="13 14">
    <name type="scientific">Acanthopleuribacter pedis</name>
    <dbReference type="NCBI Taxonomy" id="442870"/>
    <lineage>
        <taxon>Bacteria</taxon>
        <taxon>Pseudomonadati</taxon>
        <taxon>Acidobacteriota</taxon>
        <taxon>Holophagae</taxon>
        <taxon>Acanthopleuribacterales</taxon>
        <taxon>Acanthopleuribacteraceae</taxon>
        <taxon>Acanthopleuribacter</taxon>
    </lineage>
</organism>
<keyword evidence="14" id="KW-1185">Reference proteome</keyword>
<dbReference type="GO" id="GO:0043335">
    <property type="term" value="P:protein unfolding"/>
    <property type="evidence" value="ECO:0007669"/>
    <property type="project" value="TreeGrafter"/>
</dbReference>
<proteinExistence type="inferred from homology"/>
<evidence type="ECO:0000256" key="10">
    <source>
        <dbReference type="SAM" id="MobiDB-lite"/>
    </source>
</evidence>
<dbReference type="Gene3D" id="3.10.50.40">
    <property type="match status" value="1"/>
</dbReference>
<evidence type="ECO:0000256" key="6">
    <source>
        <dbReference type="ARBA" id="ARBA00023186"/>
    </source>
</evidence>
<dbReference type="InterPro" id="IPR008881">
    <property type="entry name" value="Trigger_fac_ribosome-bd_bac"/>
</dbReference>
<dbReference type="InterPro" id="IPR027304">
    <property type="entry name" value="Trigger_fact/SurA_dom_sf"/>
</dbReference>
<dbReference type="InterPro" id="IPR036611">
    <property type="entry name" value="Trigger_fac_ribosome-bd_sf"/>
</dbReference>
<comment type="similarity">
    <text evidence="2 9">Belongs to the FKBP-type PPIase family. Tig subfamily.</text>
</comment>
<keyword evidence="7 9" id="KW-0413">Isomerase</keyword>
<comment type="catalytic activity">
    <reaction evidence="1 9">
        <text>[protein]-peptidylproline (omega=180) = [protein]-peptidylproline (omega=0)</text>
        <dbReference type="Rhea" id="RHEA:16237"/>
        <dbReference type="Rhea" id="RHEA-COMP:10747"/>
        <dbReference type="Rhea" id="RHEA-COMP:10748"/>
        <dbReference type="ChEBI" id="CHEBI:83833"/>
        <dbReference type="ChEBI" id="CHEBI:83834"/>
        <dbReference type="EC" id="5.2.1.8"/>
    </reaction>
</comment>
<dbReference type="Proteomes" id="UP000664417">
    <property type="component" value="Unassembled WGS sequence"/>
</dbReference>
<dbReference type="Pfam" id="PF05698">
    <property type="entry name" value="Trigger_C"/>
    <property type="match status" value="1"/>
</dbReference>
<keyword evidence="9" id="KW-0963">Cytoplasm</keyword>
<evidence type="ECO:0000256" key="9">
    <source>
        <dbReference type="HAMAP-Rule" id="MF_00303"/>
    </source>
</evidence>
<keyword evidence="5 9" id="KW-0697">Rotamase</keyword>
<dbReference type="GO" id="GO:0015031">
    <property type="term" value="P:protein transport"/>
    <property type="evidence" value="ECO:0007669"/>
    <property type="project" value="UniProtKB-UniRule"/>
</dbReference>
<evidence type="ECO:0000259" key="12">
    <source>
        <dbReference type="Pfam" id="PF05698"/>
    </source>
</evidence>
<sequence length="469" mass="53071">MQVTITEKSPIMKTAEVTLPWDQVAPHFTSALNEVKKYANLPGFRKGKAPVLILIKRYRAELMSAMVQKIIPATVEEVAQSENLKFVGQPHFVDADFSYKENLQYTVGLEVMPVVEVKEGWQGVEAESLNIKVEDKEIEETLEEMIKSGTKTEEITERGAEDGDEVTVALTAMTAEDNEVVTDLDKYVIYLGKEHTHAVLAEMVSGKKAGDEVEQEHEGAEDEVFKEWAGKKVKLMVDIQKVSRHIKPELNDEFAKERGADDLAGLRAQLKENMTKEREGYEKNRLEGTVIAKVLEDYDFQVPPAAVMQEAEMMVRQEIMPYMQYLQDSPHAEQMVRGMMERYMPGATQKVRMNAFLDALAKQQGIEASEEDVNTELQEYLDETDDKRTLEEVREEFKQSKVLDTIPEIICRRKALESVVEAAKITKVDELTKPESEEEAEHVHGPDCNHDHDHDHAEETSVAAEGSEA</sequence>
<dbReference type="GO" id="GO:0044183">
    <property type="term" value="F:protein folding chaperone"/>
    <property type="evidence" value="ECO:0007669"/>
    <property type="project" value="TreeGrafter"/>
</dbReference>
<dbReference type="InterPro" id="IPR008880">
    <property type="entry name" value="Trigger_fac_C"/>
</dbReference>
<dbReference type="NCBIfam" id="TIGR00115">
    <property type="entry name" value="tig"/>
    <property type="match status" value="1"/>
</dbReference>
<dbReference type="RefSeq" id="WP_207857933.1">
    <property type="nucleotide sequence ID" value="NZ_JAFREP010000005.1"/>
</dbReference>
<keyword evidence="9" id="KW-0131">Cell cycle</keyword>
<keyword evidence="9" id="KW-0132">Cell division</keyword>
<dbReference type="Gene3D" id="3.30.70.1050">
    <property type="entry name" value="Trigger factor ribosome-binding domain"/>
    <property type="match status" value="1"/>
</dbReference>
<dbReference type="InterPro" id="IPR037041">
    <property type="entry name" value="Trigger_fac_C_sf"/>
</dbReference>
<evidence type="ECO:0000256" key="5">
    <source>
        <dbReference type="ARBA" id="ARBA00023110"/>
    </source>
</evidence>
<dbReference type="Pfam" id="PF05697">
    <property type="entry name" value="Trigger_N"/>
    <property type="match status" value="1"/>
</dbReference>
<feature type="compositionally biased region" description="Basic and acidic residues" evidence="10">
    <location>
        <begin position="430"/>
        <end position="459"/>
    </location>
</feature>
<dbReference type="EC" id="5.2.1.8" evidence="3 9"/>
<dbReference type="AlphaFoldDB" id="A0A8J7QGK7"/>
<evidence type="ECO:0000256" key="1">
    <source>
        <dbReference type="ARBA" id="ARBA00000971"/>
    </source>
</evidence>
<dbReference type="SUPFAM" id="SSF102735">
    <property type="entry name" value="Trigger factor ribosome-binding domain"/>
    <property type="match status" value="1"/>
</dbReference>
<dbReference type="GO" id="GO:0051301">
    <property type="term" value="P:cell division"/>
    <property type="evidence" value="ECO:0007669"/>
    <property type="project" value="UniProtKB-KW"/>
</dbReference>
<dbReference type="GO" id="GO:0043022">
    <property type="term" value="F:ribosome binding"/>
    <property type="evidence" value="ECO:0007669"/>
    <property type="project" value="TreeGrafter"/>
</dbReference>
<comment type="caution">
    <text evidence="13">The sequence shown here is derived from an EMBL/GenBank/DDBJ whole genome shotgun (WGS) entry which is preliminary data.</text>
</comment>